<evidence type="ECO:0000313" key="1">
    <source>
        <dbReference type="EMBL" id="BBQ29931.1"/>
    </source>
</evidence>
<dbReference type="EMBL" id="AP021927">
    <property type="protein sequence ID" value="BBQ29931.1"/>
    <property type="molecule type" value="Genomic_DNA"/>
</dbReference>
<accession>A0A6S4T5U3</accession>
<dbReference type="AlphaFoldDB" id="A0A6S4T5U3"/>
<proteinExistence type="predicted"/>
<sequence length="261" mass="29576">MKRISKSLPPNVLTAFAASNPVATWEHDFRNHKGSQDYKSLRQLMLSDQGGLCGYCESKVVGLPAHKQRVEHFHDKSDRANVAIHNWGLDWQNIFAVCIGGNDADQSAHPLPENLSCDSHKNHLKDELDTVPEGHLLNPLTMPHTPCLFTLDKRTGELKPDATACTQVNIADNHFATVQELVDNTIRVLNLNCPRLTDQRQLVLRAYNRALRIAQDKNIQRPHARLAEQWFSLTWPEFFTTRRLLLGGHAEQYLTTSNYNG</sequence>
<reference evidence="1 2" key="1">
    <citation type="submission" date="2019-12" db="EMBL/GenBank/DDBJ databases">
        <title>complete genome sequences of Aeromonas caviae str. WP2-W18-ESBL-01 isolated from wastewater treatment plant effluent.</title>
        <authorList>
            <person name="Sekizuka T."/>
            <person name="Itokawa K."/>
            <person name="Yatsu K."/>
            <person name="Inamine Y."/>
            <person name="Kuroda M."/>
        </authorList>
    </citation>
    <scope>NUCLEOTIDE SEQUENCE [LARGE SCALE GENOMIC DNA]</scope>
    <source>
        <strain evidence="1 2">WP2-W18-ESBL-01</strain>
    </source>
</reference>
<protein>
    <recommendedName>
        <fullName evidence="3">TIGR02646 family protein</fullName>
    </recommendedName>
</protein>
<dbReference type="RefSeq" id="WP_182936053.1">
    <property type="nucleotide sequence ID" value="NZ_AP021927.1"/>
</dbReference>
<evidence type="ECO:0008006" key="3">
    <source>
        <dbReference type="Google" id="ProtNLM"/>
    </source>
</evidence>
<dbReference type="Proteomes" id="UP000515756">
    <property type="component" value="Chromosome"/>
</dbReference>
<name>A0A6S4T5U3_AERCA</name>
<dbReference type="NCBIfam" id="TIGR02646">
    <property type="entry name" value="retron system putative HNH endonuclease"/>
    <property type="match status" value="1"/>
</dbReference>
<evidence type="ECO:0000313" key="2">
    <source>
        <dbReference type="Proteomes" id="UP000515756"/>
    </source>
</evidence>
<organism evidence="1 2">
    <name type="scientific">Aeromonas caviae</name>
    <name type="common">Aeromonas punctata</name>
    <dbReference type="NCBI Taxonomy" id="648"/>
    <lineage>
        <taxon>Bacteria</taxon>
        <taxon>Pseudomonadati</taxon>
        <taxon>Pseudomonadota</taxon>
        <taxon>Gammaproteobacteria</taxon>
        <taxon>Aeromonadales</taxon>
        <taxon>Aeromonadaceae</taxon>
        <taxon>Aeromonas</taxon>
    </lineage>
</organism>
<gene>
    <name evidence="1" type="ORF">WP2W18E01_15130</name>
</gene>
<dbReference type="InterPro" id="IPR013467">
    <property type="entry name" value="HNH78-like"/>
</dbReference>